<evidence type="ECO:0000256" key="2">
    <source>
        <dbReference type="ARBA" id="ARBA00008997"/>
    </source>
</evidence>
<evidence type="ECO:0000256" key="8">
    <source>
        <dbReference type="SAM" id="MobiDB-lite"/>
    </source>
</evidence>
<evidence type="ECO:0000256" key="7">
    <source>
        <dbReference type="RuleBase" id="RU365071"/>
    </source>
</evidence>
<dbReference type="Pfam" id="PF15412">
    <property type="entry name" value="Nse4-Nse3_bdg"/>
    <property type="match status" value="1"/>
</dbReference>
<evidence type="ECO:0000313" key="11">
    <source>
        <dbReference type="EMBL" id="KAJ5524749.1"/>
    </source>
</evidence>
<keyword evidence="6 7" id="KW-0539">Nucleus</keyword>
<dbReference type="InterPro" id="IPR029225">
    <property type="entry name" value="Nse4_Nse3-bd"/>
</dbReference>
<feature type="compositionally biased region" description="Acidic residues" evidence="8">
    <location>
        <begin position="143"/>
        <end position="152"/>
    </location>
</feature>
<protein>
    <recommendedName>
        <fullName evidence="7">Non-structural maintenance of chromosomes element 4</fullName>
    </recommendedName>
</protein>
<comment type="caution">
    <text evidence="11">The sequence shown here is derived from an EMBL/GenBank/DDBJ whole genome shotgun (WGS) entry which is preliminary data.</text>
</comment>
<dbReference type="PANTHER" id="PTHR16140">
    <property type="entry name" value="NON-STRUCTURAL MAINTENANCE OF CHROMOSOMES ELEMENT 4"/>
    <property type="match status" value="1"/>
</dbReference>
<feature type="domain" description="Non-structural maintenance of chromosome element 4 C-terminal" evidence="9">
    <location>
        <begin position="276"/>
        <end position="363"/>
    </location>
</feature>
<evidence type="ECO:0000256" key="1">
    <source>
        <dbReference type="ARBA" id="ARBA00004123"/>
    </source>
</evidence>
<dbReference type="Pfam" id="PF08743">
    <property type="entry name" value="Nse4_C"/>
    <property type="match status" value="1"/>
</dbReference>
<proteinExistence type="inferred from homology"/>
<dbReference type="GO" id="GO:0030915">
    <property type="term" value="C:Smc5-Smc6 complex"/>
    <property type="evidence" value="ECO:0007669"/>
    <property type="project" value="UniProtKB-UniRule"/>
</dbReference>
<comment type="subunit">
    <text evidence="7">Component of the SMC5-SMC6 complex.</text>
</comment>
<evidence type="ECO:0000313" key="12">
    <source>
        <dbReference type="Proteomes" id="UP001220324"/>
    </source>
</evidence>
<feature type="region of interest" description="Disordered" evidence="8">
    <location>
        <begin position="1"/>
        <end position="24"/>
    </location>
</feature>
<sequence>MASSRRNDSKQYYDPDQDPEERRNYRKGIRDLQSDVHASGAEYMRSGNDGIIRTLEKNNELFGSVKQTSDATLDSRLLVNVADLSHKKTAQLALGDSTASIDVDEFVSKCISYMRRGPELSTLTPNAGPRRRTRHAATQRDPDDSDEADEGDAMNWDWLGRTSCLPYNTRPTVSGWLLGPLSVQKRTRQLTQRTQTERFDPTQLTRPNELVQDDLSGQENANLTTICQNINTLLGKVQMEGQEAVDLKLSDLEDEPKEETKQRMMAEHNVADDGGVPLFRFCINPHSFGQSVENFFYVSFLVRDGSVGVGTDSRGLPTLHTADPYQPSEAHSRGIQKRQAIFSLDFDTWEQLIDAFSITESIIPHRNETADQAATTWYGGR</sequence>
<feature type="region of interest" description="Disordered" evidence="8">
    <location>
        <begin position="119"/>
        <end position="152"/>
    </location>
</feature>
<keyword evidence="4 7" id="KW-0233">DNA recombination</keyword>
<reference evidence="11 12" key="1">
    <citation type="journal article" date="2023" name="IMA Fungus">
        <title>Comparative genomic study of the Penicillium genus elucidates a diverse pangenome and 15 lateral gene transfer events.</title>
        <authorList>
            <person name="Petersen C."/>
            <person name="Sorensen T."/>
            <person name="Nielsen M.R."/>
            <person name="Sondergaard T.E."/>
            <person name="Sorensen J.L."/>
            <person name="Fitzpatrick D.A."/>
            <person name="Frisvad J.C."/>
            <person name="Nielsen K.L."/>
        </authorList>
    </citation>
    <scope>NUCLEOTIDE SEQUENCE [LARGE SCALE GENOMIC DNA]</scope>
    <source>
        <strain evidence="11 12">IBT 35679</strain>
    </source>
</reference>
<feature type="domain" description="Nse4/EID protein Nse3/MAGE-binding" evidence="10">
    <location>
        <begin position="74"/>
        <end position="117"/>
    </location>
</feature>
<keyword evidence="5 7" id="KW-0234">DNA repair</keyword>
<evidence type="ECO:0000256" key="5">
    <source>
        <dbReference type="ARBA" id="ARBA00023204"/>
    </source>
</evidence>
<feature type="compositionally biased region" description="Basic and acidic residues" evidence="8">
    <location>
        <begin position="1"/>
        <end position="13"/>
    </location>
</feature>
<dbReference type="Proteomes" id="UP001220324">
    <property type="component" value="Unassembled WGS sequence"/>
</dbReference>
<evidence type="ECO:0000259" key="10">
    <source>
        <dbReference type="Pfam" id="PF15412"/>
    </source>
</evidence>
<comment type="subcellular location">
    <subcellularLocation>
        <location evidence="1 7">Nucleus</location>
    </subcellularLocation>
</comment>
<evidence type="ECO:0000256" key="6">
    <source>
        <dbReference type="ARBA" id="ARBA00023242"/>
    </source>
</evidence>
<accession>A0AAD6GAM5</accession>
<dbReference type="GO" id="GO:0006310">
    <property type="term" value="P:DNA recombination"/>
    <property type="evidence" value="ECO:0007669"/>
    <property type="project" value="UniProtKB-UniRule"/>
</dbReference>
<name>A0AAD6GAM5_9EURO</name>
<dbReference type="EMBL" id="JAQIZZ010000008">
    <property type="protein sequence ID" value="KAJ5524749.1"/>
    <property type="molecule type" value="Genomic_DNA"/>
</dbReference>
<dbReference type="InterPro" id="IPR027786">
    <property type="entry name" value="Nse4/EID"/>
</dbReference>
<evidence type="ECO:0000256" key="3">
    <source>
        <dbReference type="ARBA" id="ARBA00022763"/>
    </source>
</evidence>
<dbReference type="AlphaFoldDB" id="A0AAD6GAM5"/>
<gene>
    <name evidence="11" type="ORF">N7494_011399</name>
</gene>
<organism evidence="11 12">
    <name type="scientific">Penicillium frequentans</name>
    <dbReference type="NCBI Taxonomy" id="3151616"/>
    <lineage>
        <taxon>Eukaryota</taxon>
        <taxon>Fungi</taxon>
        <taxon>Dikarya</taxon>
        <taxon>Ascomycota</taxon>
        <taxon>Pezizomycotina</taxon>
        <taxon>Eurotiomycetes</taxon>
        <taxon>Eurotiomycetidae</taxon>
        <taxon>Eurotiales</taxon>
        <taxon>Aspergillaceae</taxon>
        <taxon>Penicillium</taxon>
    </lineage>
</organism>
<evidence type="ECO:0000256" key="4">
    <source>
        <dbReference type="ARBA" id="ARBA00023172"/>
    </source>
</evidence>
<dbReference type="GO" id="GO:0005634">
    <property type="term" value="C:nucleus"/>
    <property type="evidence" value="ECO:0007669"/>
    <property type="project" value="UniProtKB-SubCell"/>
</dbReference>
<evidence type="ECO:0000259" key="9">
    <source>
        <dbReference type="Pfam" id="PF08743"/>
    </source>
</evidence>
<comment type="similarity">
    <text evidence="2 7">Belongs to the NSE4 family.</text>
</comment>
<dbReference type="PANTHER" id="PTHR16140:SF0">
    <property type="entry name" value="NON-STRUCTURAL MAINTENANCE OF CHROMOSOMES ELEMENT 4"/>
    <property type="match status" value="1"/>
</dbReference>
<keyword evidence="3 7" id="KW-0227">DNA damage</keyword>
<comment type="function">
    <text evidence="7">Component of the SMC5-SMC6 complex, that promotes sister chromatid alignment after DNA damage and facilitates double-stranded DNA breaks (DSBs) repair via homologous recombination between sister chromatids.</text>
</comment>
<dbReference type="InterPro" id="IPR014854">
    <property type="entry name" value="Nse4_C"/>
</dbReference>
<keyword evidence="12" id="KW-1185">Reference proteome</keyword>
<dbReference type="GO" id="GO:0006281">
    <property type="term" value="P:DNA repair"/>
    <property type="evidence" value="ECO:0007669"/>
    <property type="project" value="UniProtKB-UniRule"/>
</dbReference>